<dbReference type="InterPro" id="IPR036390">
    <property type="entry name" value="WH_DNA-bd_sf"/>
</dbReference>
<dbReference type="Gene3D" id="1.10.10.10">
    <property type="entry name" value="Winged helix-like DNA-binding domain superfamily/Winged helix DNA-binding domain"/>
    <property type="match status" value="1"/>
</dbReference>
<name>A0A7H2VBB6_9GAMM</name>
<dbReference type="SUPFAM" id="SSF53850">
    <property type="entry name" value="Periplasmic binding protein-like II"/>
    <property type="match status" value="1"/>
</dbReference>
<keyword evidence="2" id="KW-0805">Transcription regulation</keyword>
<evidence type="ECO:0000256" key="2">
    <source>
        <dbReference type="ARBA" id="ARBA00023015"/>
    </source>
</evidence>
<dbReference type="EMBL" id="CP061646">
    <property type="protein sequence ID" value="QNX73649.1"/>
    <property type="molecule type" value="Genomic_DNA"/>
</dbReference>
<dbReference type="GO" id="GO:0003700">
    <property type="term" value="F:DNA-binding transcription factor activity"/>
    <property type="evidence" value="ECO:0007669"/>
    <property type="project" value="InterPro"/>
</dbReference>
<dbReference type="InterPro" id="IPR058163">
    <property type="entry name" value="LysR-type_TF_proteobact-type"/>
</dbReference>
<dbReference type="SUPFAM" id="SSF46785">
    <property type="entry name" value="Winged helix' DNA-binding domain"/>
    <property type="match status" value="1"/>
</dbReference>
<proteinExistence type="inferred from homology"/>
<dbReference type="Pfam" id="PF00126">
    <property type="entry name" value="HTH_1"/>
    <property type="match status" value="1"/>
</dbReference>
<dbReference type="PRINTS" id="PR00039">
    <property type="entry name" value="HTHLYSR"/>
</dbReference>
<gene>
    <name evidence="5" type="ORF">IC776_07300</name>
</gene>
<evidence type="ECO:0000256" key="4">
    <source>
        <dbReference type="ARBA" id="ARBA00023163"/>
    </source>
</evidence>
<dbReference type="CDD" id="cd08475">
    <property type="entry name" value="PBP2_CrgA_like_6"/>
    <property type="match status" value="1"/>
</dbReference>
<sequence>MQHELSAISIFVTVVEAGSFVKAAEQLHLTRSAISKNIARLEDQLGVALFKRTTRSLSMTDEGALFYEHSRRALSEIQNAAALLDQGKINATGRLRMSVPVLFGQLFAAPLMIKFAQQHTDLQLEISFNDRTVDLVEEGFDLCIRIGSLPDTTQLVAKPIGEHRMLLCASPNYLNENEAVPLEHIEDLDHHATIADPHFGQIKKWRLQKENSEPLFIKPKAKLLLNDLQAIKNAALAGAGIAWLPDWLIQNELQDGTLVQVLETMSSIAFPIHLVWPTLPFMPLKTRLAIDYLAQHLPPELNRQV</sequence>
<dbReference type="Gene3D" id="3.40.190.290">
    <property type="match status" value="1"/>
</dbReference>
<protein>
    <submittedName>
        <fullName evidence="5">LysR family transcriptional regulator</fullName>
    </submittedName>
</protein>
<dbReference type="Pfam" id="PF03466">
    <property type="entry name" value="LysR_substrate"/>
    <property type="match status" value="1"/>
</dbReference>
<dbReference type="PANTHER" id="PTHR30537">
    <property type="entry name" value="HTH-TYPE TRANSCRIPTIONAL REGULATOR"/>
    <property type="match status" value="1"/>
</dbReference>
<dbReference type="InterPro" id="IPR036388">
    <property type="entry name" value="WH-like_DNA-bd_sf"/>
</dbReference>
<dbReference type="InterPro" id="IPR005119">
    <property type="entry name" value="LysR_subst-bd"/>
</dbReference>
<dbReference type="AlphaFoldDB" id="A0A7H2VBB6"/>
<keyword evidence="4" id="KW-0804">Transcription</keyword>
<dbReference type="Proteomes" id="UP000516666">
    <property type="component" value="Chromosome"/>
</dbReference>
<organism evidence="5 6">
    <name type="scientific">Acinetobacter seifertii</name>
    <dbReference type="NCBI Taxonomy" id="1530123"/>
    <lineage>
        <taxon>Bacteria</taxon>
        <taxon>Pseudomonadati</taxon>
        <taxon>Pseudomonadota</taxon>
        <taxon>Gammaproteobacteria</taxon>
        <taxon>Moraxellales</taxon>
        <taxon>Moraxellaceae</taxon>
        <taxon>Acinetobacter</taxon>
        <taxon>Acinetobacter calcoaceticus/baumannii complex</taxon>
    </lineage>
</organism>
<reference evidence="6" key="1">
    <citation type="submission" date="2020-09" db="EMBL/GenBank/DDBJ databases">
        <title>Clinical and molecular characterization of Acinetobacter seifertii in Taiwan.</title>
        <authorList>
            <person name="Li L.-H."/>
            <person name="Yang Y.-S."/>
            <person name="Sun J.-R."/>
            <person name="Huang T.-W."/>
            <person name="Huang W.-C."/>
            <person name="Wang Y.-C."/>
            <person name="Kuo T.-H."/>
            <person name="Kuo S.-C."/>
            <person name="Chen T.-L."/>
        </authorList>
    </citation>
    <scope>NUCLEOTIDE SEQUENCE [LARGE SCALE GENOMIC DNA]</scope>
    <source>
        <strain evidence="6">AS39</strain>
    </source>
</reference>
<evidence type="ECO:0000313" key="6">
    <source>
        <dbReference type="Proteomes" id="UP000516666"/>
    </source>
</evidence>
<evidence type="ECO:0000313" key="5">
    <source>
        <dbReference type="EMBL" id="QNX73649.1"/>
    </source>
</evidence>
<evidence type="ECO:0000256" key="1">
    <source>
        <dbReference type="ARBA" id="ARBA00009437"/>
    </source>
</evidence>
<dbReference type="GO" id="GO:0003677">
    <property type="term" value="F:DNA binding"/>
    <property type="evidence" value="ECO:0007669"/>
    <property type="project" value="UniProtKB-KW"/>
</dbReference>
<reference evidence="5 6" key="2">
    <citation type="submission" date="2020-09" db="EMBL/GenBank/DDBJ databases">
        <authorList>
            <person name="Chen F.-J."/>
            <person name="Lee Y.-T."/>
        </authorList>
    </citation>
    <scope>NUCLEOTIDE SEQUENCE [LARGE SCALE GENOMIC DNA]</scope>
    <source>
        <strain evidence="5 6">AS39</strain>
    </source>
</reference>
<dbReference type="PROSITE" id="PS50931">
    <property type="entry name" value="HTH_LYSR"/>
    <property type="match status" value="1"/>
</dbReference>
<dbReference type="FunFam" id="1.10.10.10:FF:000001">
    <property type="entry name" value="LysR family transcriptional regulator"/>
    <property type="match status" value="1"/>
</dbReference>
<keyword evidence="3" id="KW-0238">DNA-binding</keyword>
<dbReference type="PANTHER" id="PTHR30537:SF5">
    <property type="entry name" value="HTH-TYPE TRANSCRIPTIONAL ACTIVATOR TTDR-RELATED"/>
    <property type="match status" value="1"/>
</dbReference>
<comment type="similarity">
    <text evidence="1">Belongs to the LysR transcriptional regulatory family.</text>
</comment>
<accession>A0A7H2VBB6</accession>
<dbReference type="InterPro" id="IPR000847">
    <property type="entry name" value="LysR_HTH_N"/>
</dbReference>
<evidence type="ECO:0000256" key="3">
    <source>
        <dbReference type="ARBA" id="ARBA00023125"/>
    </source>
</evidence>
<dbReference type="RefSeq" id="WP_191013027.1">
    <property type="nucleotide sequence ID" value="NZ_CP061550.1"/>
</dbReference>